<protein>
    <submittedName>
        <fullName evidence="2">Amidohydrolase family protein</fullName>
    </submittedName>
</protein>
<dbReference type="Gene3D" id="3.20.20.140">
    <property type="entry name" value="Metal-dependent hydrolases"/>
    <property type="match status" value="1"/>
</dbReference>
<evidence type="ECO:0000259" key="1">
    <source>
        <dbReference type="PROSITE" id="PS50972"/>
    </source>
</evidence>
<organism evidence="2 3">
    <name type="scientific">Micromonospora humida</name>
    <dbReference type="NCBI Taxonomy" id="2809018"/>
    <lineage>
        <taxon>Bacteria</taxon>
        <taxon>Bacillati</taxon>
        <taxon>Actinomycetota</taxon>
        <taxon>Actinomycetes</taxon>
        <taxon>Micromonosporales</taxon>
        <taxon>Micromonosporaceae</taxon>
        <taxon>Micromonospora</taxon>
    </lineage>
</organism>
<dbReference type="Proteomes" id="UP001518872">
    <property type="component" value="Unassembled WGS sequence"/>
</dbReference>
<name>A0ABS2IQJ4_9ACTN</name>
<dbReference type="InterPro" id="IPR011059">
    <property type="entry name" value="Metal-dep_hydrolase_composite"/>
</dbReference>
<dbReference type="PANTHER" id="PTHR43135:SF3">
    <property type="entry name" value="ALPHA-D-RIBOSE 1-METHYLPHOSPHONATE 5-TRIPHOSPHATE DIPHOSPHATASE"/>
    <property type="match status" value="1"/>
</dbReference>
<dbReference type="PROSITE" id="PS50972">
    <property type="entry name" value="PTERIN_BINDING"/>
    <property type="match status" value="1"/>
</dbReference>
<dbReference type="InterPro" id="IPR051781">
    <property type="entry name" value="Metallo-dep_Hydrolase"/>
</dbReference>
<dbReference type="InterPro" id="IPR000489">
    <property type="entry name" value="Pterin-binding_dom"/>
</dbReference>
<feature type="domain" description="Pterin-binding" evidence="1">
    <location>
        <begin position="127"/>
        <end position="402"/>
    </location>
</feature>
<comment type="caution">
    <text evidence="2">The sequence shown here is derived from an EMBL/GenBank/DDBJ whole genome shotgun (WGS) entry which is preliminary data.</text>
</comment>
<dbReference type="InterPro" id="IPR032466">
    <property type="entry name" value="Metal_Hydrolase"/>
</dbReference>
<dbReference type="Gene3D" id="2.30.40.10">
    <property type="entry name" value="Urease, subunit C, domain 1"/>
    <property type="match status" value="1"/>
</dbReference>
<proteinExistence type="predicted"/>
<keyword evidence="3" id="KW-1185">Reference proteome</keyword>
<evidence type="ECO:0000313" key="3">
    <source>
        <dbReference type="Proteomes" id="UP001518872"/>
    </source>
</evidence>
<dbReference type="SUPFAM" id="SSF51556">
    <property type="entry name" value="Metallo-dependent hydrolases"/>
    <property type="match status" value="1"/>
</dbReference>
<reference evidence="2 3" key="1">
    <citation type="submission" date="2021-02" db="EMBL/GenBank/DDBJ databases">
        <authorList>
            <person name="Ra J.-S."/>
        </authorList>
    </citation>
    <scope>NUCLEOTIDE SEQUENCE [LARGE SCALE GENOMIC DNA]</scope>
    <source>
        <strain evidence="2 3">MMS20-R1-14</strain>
    </source>
</reference>
<dbReference type="InterPro" id="IPR006680">
    <property type="entry name" value="Amidohydro-rel"/>
</dbReference>
<dbReference type="EMBL" id="JAFEUC010000002">
    <property type="protein sequence ID" value="MBM7075541.1"/>
    <property type="molecule type" value="Genomic_DNA"/>
</dbReference>
<dbReference type="SUPFAM" id="SSF51338">
    <property type="entry name" value="Composite domain of metallo-dependent hydrolases"/>
    <property type="match status" value="1"/>
</dbReference>
<dbReference type="PANTHER" id="PTHR43135">
    <property type="entry name" value="ALPHA-D-RIBOSE 1-METHYLPHOSPHONATE 5-TRIPHOSPHATE DIPHOSPHATASE"/>
    <property type="match status" value="1"/>
</dbReference>
<dbReference type="RefSeq" id="WP_204924125.1">
    <property type="nucleotide sequence ID" value="NZ_JAFEUC010000002.1"/>
</dbReference>
<evidence type="ECO:0000313" key="2">
    <source>
        <dbReference type="EMBL" id="MBM7075541.1"/>
    </source>
</evidence>
<accession>A0ABS2IQJ4</accession>
<dbReference type="Pfam" id="PF01979">
    <property type="entry name" value="Amidohydro_1"/>
    <property type="match status" value="1"/>
</dbReference>
<sequence length="402" mass="42281">MWALRATRLFDGERVIERPLLLVAGGAIIAVRERGIAPVGVPLTDLGHVTLLPGLVDAHVHLVLPGDPDPVGAVDVSADELISNARRAANACLDGGITTVRDLGDRDYVTVGVRAESARDPMAGPQLLVSGPPITTEGGHCWFLGGAVTGRSALIEAVRSRVARGVDVIKIMASGGEITPGSRSWQAQYTVDDLRMVVTEAHRSGLPVAAHAHAVSAIERALAAGVDTIEHATFRTRDGVRPDPGLIDRLAAAGTPVTVTTGFSPEGPPLDAAVRLRTAAALRAADDMRRAGVRIVLASDAGISDQKPHRLLPFGIIRLVEAGFPPVEALRAATATAASACGLPRKGRVVPGADADLLAVDGDPTRDIRAVLAVRAVYRGGQQVRYFDPEKWHDTRSRRSGY</sequence>
<gene>
    <name evidence="2" type="ORF">JQX11_04115</name>
</gene>